<feature type="domain" description="Glycosyl transferase family 1" evidence="1">
    <location>
        <begin position="215"/>
        <end position="371"/>
    </location>
</feature>
<keyword evidence="2" id="KW-0808">Transferase</keyword>
<sequence length="398" mass="46580">MKMKILYFMNNTDHGGAALALLDLVTQINENYPEYELIVVTGKKNNLNVKLTEIGIENYFFPFRNFISSYKKPAILWTILYKIRHYIGNRMALKKIEKKIDLKKIDIIHSNLNRIDIGAILAKKHSIPHLCHIREHLDVWYFYNKLDHRKFEYDFKVLTTEKNYIFYMCSFSTKYIAISNSVAMDWCKKGLSQSSIVKVYDGIKLPQVFGDKKWFRNKKINIVFVGGYDIKKGQELFLSYFLKLPKEIQMQYTLTFYGSGKSKYIKKLQKMSQHLCSDQVKFHSYIDNLTELLPNYDIGINFSTMEGFGRVTVEYLANGLCVVANKSGASPELITEEVGFLIDKDNQDEFIQLFTKLSIEKNKIRQMGNKAVNQAQKFSINQHTREIINVYQEMRNKQ</sequence>
<name>Q4JZ14_STREE</name>
<dbReference type="InterPro" id="IPR001296">
    <property type="entry name" value="Glyco_trans_1"/>
</dbReference>
<dbReference type="EMBL" id="CR931712">
    <property type="protein sequence ID" value="CAI34451.1"/>
    <property type="molecule type" value="Genomic_DNA"/>
</dbReference>
<accession>Q4JZ14</accession>
<proteinExistence type="predicted"/>
<dbReference type="AlphaFoldDB" id="Q4JZ14"/>
<dbReference type="GO" id="GO:0016757">
    <property type="term" value="F:glycosyltransferase activity"/>
    <property type="evidence" value="ECO:0007669"/>
    <property type="project" value="InterPro"/>
</dbReference>
<protein>
    <submittedName>
        <fullName evidence="2">Putative glycosyl transferase</fullName>
    </submittedName>
</protein>
<dbReference type="Pfam" id="PF00534">
    <property type="entry name" value="Glycos_transf_1"/>
    <property type="match status" value="1"/>
</dbReference>
<evidence type="ECO:0000259" key="1">
    <source>
        <dbReference type="Pfam" id="PF00534"/>
    </source>
</evidence>
<dbReference type="PANTHER" id="PTHR45947:SF3">
    <property type="entry name" value="SULFOQUINOVOSYL TRANSFERASE SQD2"/>
    <property type="match status" value="1"/>
</dbReference>
<dbReference type="CAZy" id="GT4">
    <property type="family name" value="Glycosyltransferase Family 4"/>
</dbReference>
<dbReference type="PANTHER" id="PTHR45947">
    <property type="entry name" value="SULFOQUINOVOSYL TRANSFERASE SQD2"/>
    <property type="match status" value="1"/>
</dbReference>
<reference evidence="2" key="1">
    <citation type="journal article" date="2006" name="PLoS Genet.">
        <title>Genetic analysis of the capsular biosynthetic locus from all 90 pneumococcal serotypes.</title>
        <authorList>
            <person name="Bentley S.D."/>
            <person name="Aanensen D.M."/>
            <person name="Mavroidi A."/>
            <person name="Saunders D."/>
            <person name="Rabbinowitsch E."/>
            <person name="Collins M."/>
            <person name="Donohoe K."/>
            <person name="Harris D."/>
            <person name="Murphy L."/>
            <person name="Quail M.A."/>
            <person name="Samuel G."/>
            <person name="Skovsted I.C."/>
            <person name="Kaltoft M.S."/>
            <person name="Barrell B."/>
            <person name="Reeves P.R."/>
            <person name="Parkhill J."/>
            <person name="Spratt B.G."/>
        </authorList>
    </citation>
    <scope>NUCLEOTIDE SEQUENCE</scope>
    <source>
        <strain evidence="2">Colemore</strain>
    </source>
</reference>
<evidence type="ECO:0000313" key="2">
    <source>
        <dbReference type="EMBL" id="CAI34451.1"/>
    </source>
</evidence>
<dbReference type="Gene3D" id="3.40.50.2000">
    <property type="entry name" value="Glycogen Phosphorylase B"/>
    <property type="match status" value="2"/>
</dbReference>
<dbReference type="CDD" id="cd03801">
    <property type="entry name" value="GT4_PimA-like"/>
    <property type="match status" value="1"/>
</dbReference>
<gene>
    <name evidence="2" type="primary">wcwL</name>
    <name evidence="2" type="ORF">SPC40_0010</name>
</gene>
<dbReference type="SUPFAM" id="SSF53756">
    <property type="entry name" value="UDP-Glycosyltransferase/glycogen phosphorylase"/>
    <property type="match status" value="1"/>
</dbReference>
<dbReference type="InterPro" id="IPR050194">
    <property type="entry name" value="Glycosyltransferase_grp1"/>
</dbReference>
<organism evidence="2">
    <name type="scientific">Streptococcus pneumoniae</name>
    <dbReference type="NCBI Taxonomy" id="1313"/>
    <lineage>
        <taxon>Bacteria</taxon>
        <taxon>Bacillati</taxon>
        <taxon>Bacillota</taxon>
        <taxon>Bacilli</taxon>
        <taxon>Lactobacillales</taxon>
        <taxon>Streptococcaceae</taxon>
        <taxon>Streptococcus</taxon>
    </lineage>
</organism>